<dbReference type="Proteomes" id="UP001303046">
    <property type="component" value="Unassembled WGS sequence"/>
</dbReference>
<reference evidence="1 2" key="1">
    <citation type="submission" date="2023-08" db="EMBL/GenBank/DDBJ databases">
        <title>A Necator americanus chromosomal reference genome.</title>
        <authorList>
            <person name="Ilik V."/>
            <person name="Petrzelkova K.J."/>
            <person name="Pardy F."/>
            <person name="Fuh T."/>
            <person name="Niatou-Singa F.S."/>
            <person name="Gouil Q."/>
            <person name="Baker L."/>
            <person name="Ritchie M.E."/>
            <person name="Jex A.R."/>
            <person name="Gazzola D."/>
            <person name="Li H."/>
            <person name="Toshio Fujiwara R."/>
            <person name="Zhan B."/>
            <person name="Aroian R.V."/>
            <person name="Pafco B."/>
            <person name="Schwarz E.M."/>
        </authorList>
    </citation>
    <scope>NUCLEOTIDE SEQUENCE [LARGE SCALE GENOMIC DNA]</scope>
    <source>
        <strain evidence="1 2">Aroian</strain>
        <tissue evidence="1">Whole animal</tissue>
    </source>
</reference>
<name>A0ABR1C5J4_NECAM</name>
<protein>
    <submittedName>
        <fullName evidence="1">Uncharacterized protein</fullName>
    </submittedName>
</protein>
<dbReference type="EMBL" id="JAVFWL010000002">
    <property type="protein sequence ID" value="KAK6733776.1"/>
    <property type="molecule type" value="Genomic_DNA"/>
</dbReference>
<keyword evidence="2" id="KW-1185">Reference proteome</keyword>
<accession>A0ABR1C5J4</accession>
<evidence type="ECO:0000313" key="1">
    <source>
        <dbReference type="EMBL" id="KAK6733776.1"/>
    </source>
</evidence>
<gene>
    <name evidence="1" type="primary">Necator_chrII.g5293</name>
    <name evidence="1" type="ORF">RB195_017500</name>
</gene>
<organism evidence="1 2">
    <name type="scientific">Necator americanus</name>
    <name type="common">Human hookworm</name>
    <dbReference type="NCBI Taxonomy" id="51031"/>
    <lineage>
        <taxon>Eukaryota</taxon>
        <taxon>Metazoa</taxon>
        <taxon>Ecdysozoa</taxon>
        <taxon>Nematoda</taxon>
        <taxon>Chromadorea</taxon>
        <taxon>Rhabditida</taxon>
        <taxon>Rhabditina</taxon>
        <taxon>Rhabditomorpha</taxon>
        <taxon>Strongyloidea</taxon>
        <taxon>Ancylostomatidae</taxon>
        <taxon>Bunostominae</taxon>
        <taxon>Necator</taxon>
    </lineage>
</organism>
<proteinExistence type="predicted"/>
<comment type="caution">
    <text evidence="1">The sequence shown here is derived from an EMBL/GenBank/DDBJ whole genome shotgun (WGS) entry which is preliminary data.</text>
</comment>
<sequence>MNSEQEKRKKVSTLCRDNAQCVDNMAIELTGTIPGRIREDRVPSPRFTLHTTNLRMKAHCLRGADTWAI</sequence>
<evidence type="ECO:0000313" key="2">
    <source>
        <dbReference type="Proteomes" id="UP001303046"/>
    </source>
</evidence>